<evidence type="ECO:0000259" key="6">
    <source>
        <dbReference type="PROSITE" id="PS50893"/>
    </source>
</evidence>
<dbReference type="NCBIfam" id="NF007739">
    <property type="entry name" value="PRK10419.1"/>
    <property type="match status" value="2"/>
</dbReference>
<evidence type="ECO:0000313" key="7">
    <source>
        <dbReference type="EMBL" id="PZV34713.1"/>
    </source>
</evidence>
<dbReference type="CDD" id="cd03257">
    <property type="entry name" value="ABC_NikE_OppD_transporters"/>
    <property type="match status" value="2"/>
</dbReference>
<dbReference type="PANTHER" id="PTHR43776:SF7">
    <property type="entry name" value="D,D-DIPEPTIDE TRANSPORT ATP-BINDING PROTEIN DDPF-RELATED"/>
    <property type="match status" value="1"/>
</dbReference>
<dbReference type="InterPro" id="IPR013563">
    <property type="entry name" value="Oligopep_ABC_C"/>
</dbReference>
<dbReference type="PROSITE" id="PS50893">
    <property type="entry name" value="ABC_TRANSPORTER_2"/>
    <property type="match status" value="2"/>
</dbReference>
<evidence type="ECO:0000256" key="5">
    <source>
        <dbReference type="ARBA" id="ARBA00022840"/>
    </source>
</evidence>
<keyword evidence="4" id="KW-0547">Nucleotide-binding</keyword>
<dbReference type="PANTHER" id="PTHR43776">
    <property type="entry name" value="TRANSPORT ATP-BINDING PROTEIN"/>
    <property type="match status" value="1"/>
</dbReference>
<accession>A0A2W7CE14</accession>
<dbReference type="InterPro" id="IPR050319">
    <property type="entry name" value="ABC_transp_ATP-bind"/>
</dbReference>
<dbReference type="RefSeq" id="WP_111548025.1">
    <property type="nucleotide sequence ID" value="NZ_MZXV01000070.1"/>
</dbReference>
<dbReference type="GO" id="GO:0015833">
    <property type="term" value="P:peptide transport"/>
    <property type="evidence" value="ECO:0007669"/>
    <property type="project" value="InterPro"/>
</dbReference>
<dbReference type="OrthoDB" id="9802264at2"/>
<dbReference type="InterPro" id="IPR017871">
    <property type="entry name" value="ABC_transporter-like_CS"/>
</dbReference>
<gene>
    <name evidence="7" type="ORF">B5V02_31920</name>
</gene>
<comment type="similarity">
    <text evidence="2">Belongs to the ABC transporter superfamily.</text>
</comment>
<keyword evidence="5" id="KW-0067">ATP-binding</keyword>
<proteinExistence type="inferred from homology"/>
<evidence type="ECO:0000256" key="4">
    <source>
        <dbReference type="ARBA" id="ARBA00022741"/>
    </source>
</evidence>
<dbReference type="Proteomes" id="UP000248616">
    <property type="component" value="Unassembled WGS sequence"/>
</dbReference>
<dbReference type="SMART" id="SM00382">
    <property type="entry name" value="AAA"/>
    <property type="match status" value="2"/>
</dbReference>
<feature type="domain" description="ABC transporter" evidence="6">
    <location>
        <begin position="280"/>
        <end position="527"/>
    </location>
</feature>
<dbReference type="GO" id="GO:0055085">
    <property type="term" value="P:transmembrane transport"/>
    <property type="evidence" value="ECO:0007669"/>
    <property type="project" value="UniProtKB-ARBA"/>
</dbReference>
<protein>
    <submittedName>
        <fullName evidence="7">ABC transporter</fullName>
    </submittedName>
</protein>
<dbReference type="GO" id="GO:0005524">
    <property type="term" value="F:ATP binding"/>
    <property type="evidence" value="ECO:0007669"/>
    <property type="project" value="UniProtKB-KW"/>
</dbReference>
<dbReference type="SUPFAM" id="SSF52540">
    <property type="entry name" value="P-loop containing nucleoside triphosphate hydrolases"/>
    <property type="match status" value="2"/>
</dbReference>
<organism evidence="7 8">
    <name type="scientific">Mesorhizobium kowhaii</name>
    <dbReference type="NCBI Taxonomy" id="1300272"/>
    <lineage>
        <taxon>Bacteria</taxon>
        <taxon>Pseudomonadati</taxon>
        <taxon>Pseudomonadota</taxon>
        <taxon>Alphaproteobacteria</taxon>
        <taxon>Hyphomicrobiales</taxon>
        <taxon>Phyllobacteriaceae</taxon>
        <taxon>Mesorhizobium</taxon>
    </lineage>
</organism>
<feature type="domain" description="ABC transporter" evidence="6">
    <location>
        <begin position="5"/>
        <end position="256"/>
    </location>
</feature>
<dbReference type="PROSITE" id="PS00211">
    <property type="entry name" value="ABC_TRANSPORTER_1"/>
    <property type="match status" value="1"/>
</dbReference>
<dbReference type="AlphaFoldDB" id="A0A2W7CE14"/>
<keyword evidence="8" id="KW-1185">Reference proteome</keyword>
<name>A0A2W7CE14_9HYPH</name>
<dbReference type="InterPro" id="IPR003439">
    <property type="entry name" value="ABC_transporter-like_ATP-bd"/>
</dbReference>
<dbReference type="InterPro" id="IPR003593">
    <property type="entry name" value="AAA+_ATPase"/>
</dbReference>
<dbReference type="Pfam" id="PF00005">
    <property type="entry name" value="ABC_tran"/>
    <property type="match status" value="2"/>
</dbReference>
<sequence length="608" mass="64668">MSELVEVKNLRVIARSDSGRETSIVHDISFTVPRGTVVALIGESGSGKTTIALSLMGYARSGCRITGGSIRIGDREILSLSEAEKAKIRGRNVSYIAQSAAAAFNPARTIMSQVVESAMIHRLAPRAEAEAKAVELFRALALPDPEGVGSRYPHQVSGGQLQRLAAAMALISEPELVIFDEPTTALDVTTQIEVLRSFKSVIRERNTTGVYVSHDLAVVAQIADHIIVLREGSIQESAATGQILTDAQSPYTRSLLAAANPAVHAQAAPPAEKQQELPLLEVEGLVAGYGRSGPNGLPNVTVLNDVALSLQPGTNLGVIGESGCGKSTLARVIAGLLPAAGGTVKFRGETLAGSVAQRSKDQLRNIQIVFQMADTALNPTRSVGQILGRPLTFYHDVKGAERTRRVRRLLDLVQLPANIADRYPGELSGGQKQRVNLARALAAEPALILCDEVTSALDTVVAAAILDLLAELRKELKLSYLFISHDLSTVRAICDDVMVLYAGRKVESGSRSAMRAMPLHPYSDLLVSSIPELRTGWLDGLGKKAAEADAGVGALLARSECCPFVARCPVRKLGVCDVLAPPIRHLSKGSDILCHLEERELLAMGVGA</sequence>
<dbReference type="Gene3D" id="3.40.50.300">
    <property type="entry name" value="P-loop containing nucleotide triphosphate hydrolases"/>
    <property type="match status" value="2"/>
</dbReference>
<evidence type="ECO:0000256" key="1">
    <source>
        <dbReference type="ARBA" id="ARBA00004417"/>
    </source>
</evidence>
<dbReference type="GO" id="GO:0016887">
    <property type="term" value="F:ATP hydrolysis activity"/>
    <property type="evidence" value="ECO:0007669"/>
    <property type="project" value="InterPro"/>
</dbReference>
<dbReference type="FunFam" id="3.40.50.300:FF:002585">
    <property type="entry name" value="Glutathione import ATP-binding protein GsiA"/>
    <property type="match status" value="1"/>
</dbReference>
<evidence type="ECO:0000313" key="8">
    <source>
        <dbReference type="Proteomes" id="UP000248616"/>
    </source>
</evidence>
<dbReference type="InterPro" id="IPR027417">
    <property type="entry name" value="P-loop_NTPase"/>
</dbReference>
<reference evidence="8" key="1">
    <citation type="submission" date="2017-03" db="EMBL/GenBank/DDBJ databases">
        <authorList>
            <person name="Safronova V.I."/>
            <person name="Sazanova A.L."/>
            <person name="Chirak E.R."/>
        </authorList>
    </citation>
    <scope>NUCLEOTIDE SEQUENCE [LARGE SCALE GENOMIC DNA]</scope>
    <source>
        <strain evidence="8">Ach-343</strain>
    </source>
</reference>
<comment type="caution">
    <text evidence="7">The sequence shown here is derived from an EMBL/GenBank/DDBJ whole genome shotgun (WGS) entry which is preliminary data.</text>
</comment>
<dbReference type="EMBL" id="MZXV01000070">
    <property type="protein sequence ID" value="PZV34713.1"/>
    <property type="molecule type" value="Genomic_DNA"/>
</dbReference>
<keyword evidence="3" id="KW-0813">Transport</keyword>
<evidence type="ECO:0000256" key="3">
    <source>
        <dbReference type="ARBA" id="ARBA00022448"/>
    </source>
</evidence>
<dbReference type="GO" id="GO:0005886">
    <property type="term" value="C:plasma membrane"/>
    <property type="evidence" value="ECO:0007669"/>
    <property type="project" value="UniProtKB-SubCell"/>
</dbReference>
<evidence type="ECO:0000256" key="2">
    <source>
        <dbReference type="ARBA" id="ARBA00005417"/>
    </source>
</evidence>
<dbReference type="Pfam" id="PF08352">
    <property type="entry name" value="oligo_HPY"/>
    <property type="match status" value="1"/>
</dbReference>
<dbReference type="NCBIfam" id="NF008453">
    <property type="entry name" value="PRK11308.1"/>
    <property type="match status" value="2"/>
</dbReference>
<comment type="subcellular location">
    <subcellularLocation>
        <location evidence="1">Cell inner membrane</location>
        <topology evidence="1">Peripheral membrane protein</topology>
    </subcellularLocation>
</comment>